<dbReference type="EMBL" id="PQIB02000018">
    <property type="protein sequence ID" value="RLM54690.1"/>
    <property type="molecule type" value="Genomic_DNA"/>
</dbReference>
<feature type="coiled-coil region" evidence="15">
    <location>
        <begin position="643"/>
        <end position="677"/>
    </location>
</feature>
<dbReference type="InterPro" id="IPR018957">
    <property type="entry name" value="Znf_C3HC4_RING-type"/>
</dbReference>
<dbReference type="PANTHER" id="PTHR23163:SF0">
    <property type="entry name" value="E3 UBIQUITIN-PROTEIN LIGASE BRE1"/>
    <property type="match status" value="1"/>
</dbReference>
<dbReference type="SMART" id="SM00184">
    <property type="entry name" value="RING"/>
    <property type="match status" value="1"/>
</dbReference>
<feature type="coiled-coil region" evidence="15">
    <location>
        <begin position="748"/>
        <end position="782"/>
    </location>
</feature>
<keyword evidence="7 13" id="KW-0863">Zinc-finger</keyword>
<dbReference type="SUPFAM" id="SSF57850">
    <property type="entry name" value="RING/U-box"/>
    <property type="match status" value="1"/>
</dbReference>
<keyword evidence="10 14" id="KW-0156">Chromatin regulator</keyword>
<evidence type="ECO:0000259" key="16">
    <source>
        <dbReference type="PROSITE" id="PS50089"/>
    </source>
</evidence>
<dbReference type="STRING" id="4540.A0A3L6PAZ1"/>
<dbReference type="Proteomes" id="UP000275267">
    <property type="component" value="Unassembled WGS sequence"/>
</dbReference>
<evidence type="ECO:0000256" key="2">
    <source>
        <dbReference type="ARBA" id="ARBA00004123"/>
    </source>
</evidence>
<dbReference type="PROSITE" id="PS00518">
    <property type="entry name" value="ZF_RING_1"/>
    <property type="match status" value="1"/>
</dbReference>
<keyword evidence="11 14" id="KW-0175">Coiled coil</keyword>
<dbReference type="CDD" id="cd16499">
    <property type="entry name" value="RING-HC_Bre1-like"/>
    <property type="match status" value="1"/>
</dbReference>
<dbReference type="UniPathway" id="UPA00143"/>
<gene>
    <name evidence="17" type="ORF">C2845_PM10G18090</name>
</gene>
<feature type="domain" description="RING-type" evidence="16">
    <location>
        <begin position="882"/>
        <end position="920"/>
    </location>
</feature>
<dbReference type="Gene3D" id="3.30.40.10">
    <property type="entry name" value="Zinc/RING finger domain, C3HC4 (zinc finger)"/>
    <property type="match status" value="1"/>
</dbReference>
<evidence type="ECO:0000256" key="9">
    <source>
        <dbReference type="ARBA" id="ARBA00022833"/>
    </source>
</evidence>
<dbReference type="EC" id="2.3.2.27" evidence="14"/>
<comment type="caution">
    <text evidence="17">The sequence shown here is derived from an EMBL/GenBank/DDBJ whole genome shotgun (WGS) entry which is preliminary data.</text>
</comment>
<keyword evidence="9 14" id="KW-0862">Zinc</keyword>
<evidence type="ECO:0000256" key="3">
    <source>
        <dbReference type="ARBA" id="ARBA00004906"/>
    </source>
</evidence>
<comment type="pathway">
    <text evidence="3 14">Protein modification; protein ubiquitination.</text>
</comment>
<proteinExistence type="inferred from homology"/>
<evidence type="ECO:0000313" key="17">
    <source>
        <dbReference type="EMBL" id="RLM54690.1"/>
    </source>
</evidence>
<dbReference type="PANTHER" id="PTHR23163">
    <property type="entry name" value="RING FINGER PROTEIN-RELATED"/>
    <property type="match status" value="1"/>
</dbReference>
<comment type="subcellular location">
    <subcellularLocation>
        <location evidence="2 14">Nucleus</location>
    </subcellularLocation>
</comment>
<keyword evidence="5 14" id="KW-0808">Transferase</keyword>
<keyword evidence="12 14" id="KW-0539">Nucleus</keyword>
<evidence type="ECO:0000256" key="6">
    <source>
        <dbReference type="ARBA" id="ARBA00022723"/>
    </source>
</evidence>
<keyword evidence="18" id="KW-1185">Reference proteome</keyword>
<evidence type="ECO:0000256" key="5">
    <source>
        <dbReference type="ARBA" id="ARBA00022679"/>
    </source>
</evidence>
<dbReference type="InterPro" id="IPR013083">
    <property type="entry name" value="Znf_RING/FYVE/PHD"/>
</dbReference>
<dbReference type="AlphaFoldDB" id="A0A3L6PAZ1"/>
<evidence type="ECO:0000256" key="13">
    <source>
        <dbReference type="PROSITE-ProRule" id="PRU00175"/>
    </source>
</evidence>
<keyword evidence="8 14" id="KW-0833">Ubl conjugation pathway</keyword>
<comment type="catalytic activity">
    <reaction evidence="1 14">
        <text>S-ubiquitinyl-[E2 ubiquitin-conjugating enzyme]-L-cysteine + [acceptor protein]-L-lysine = [E2 ubiquitin-conjugating enzyme]-L-cysteine + N(6)-ubiquitinyl-[acceptor protein]-L-lysine.</text>
        <dbReference type="EC" id="2.3.2.27"/>
    </reaction>
</comment>
<evidence type="ECO:0000256" key="4">
    <source>
        <dbReference type="ARBA" id="ARBA00005555"/>
    </source>
</evidence>
<dbReference type="GO" id="GO:0061630">
    <property type="term" value="F:ubiquitin protein ligase activity"/>
    <property type="evidence" value="ECO:0007669"/>
    <property type="project" value="UniProtKB-EC"/>
</dbReference>
<evidence type="ECO:0000256" key="10">
    <source>
        <dbReference type="ARBA" id="ARBA00022853"/>
    </source>
</evidence>
<keyword evidence="6 14" id="KW-0479">Metal-binding</keyword>
<dbReference type="GO" id="GO:0008270">
    <property type="term" value="F:zinc ion binding"/>
    <property type="evidence" value="ECO:0007669"/>
    <property type="project" value="UniProtKB-KW"/>
</dbReference>
<protein>
    <recommendedName>
        <fullName evidence="14">E3 ubiquitin protein ligase</fullName>
        <ecNumber evidence="14">2.3.2.27</ecNumber>
    </recommendedName>
</protein>
<accession>A0A3L6PAZ1</accession>
<dbReference type="OrthoDB" id="10266039at2759"/>
<name>A0A3L6PAZ1_PANMI</name>
<dbReference type="GO" id="GO:0005634">
    <property type="term" value="C:nucleus"/>
    <property type="evidence" value="ECO:0007669"/>
    <property type="project" value="UniProtKB-SubCell"/>
</dbReference>
<organism evidence="17 18">
    <name type="scientific">Panicum miliaceum</name>
    <name type="common">Proso millet</name>
    <name type="synonym">Broomcorn millet</name>
    <dbReference type="NCBI Taxonomy" id="4540"/>
    <lineage>
        <taxon>Eukaryota</taxon>
        <taxon>Viridiplantae</taxon>
        <taxon>Streptophyta</taxon>
        <taxon>Embryophyta</taxon>
        <taxon>Tracheophyta</taxon>
        <taxon>Spermatophyta</taxon>
        <taxon>Magnoliopsida</taxon>
        <taxon>Liliopsida</taxon>
        <taxon>Poales</taxon>
        <taxon>Poaceae</taxon>
        <taxon>PACMAD clade</taxon>
        <taxon>Panicoideae</taxon>
        <taxon>Panicodae</taxon>
        <taxon>Paniceae</taxon>
        <taxon>Panicinae</taxon>
        <taxon>Panicum</taxon>
        <taxon>Panicum sect. Panicum</taxon>
    </lineage>
</organism>
<dbReference type="Pfam" id="PF00097">
    <property type="entry name" value="zf-C3HC4"/>
    <property type="match status" value="1"/>
</dbReference>
<dbReference type="InterPro" id="IPR001841">
    <property type="entry name" value="Znf_RING"/>
</dbReference>
<evidence type="ECO:0000313" key="18">
    <source>
        <dbReference type="Proteomes" id="UP000275267"/>
    </source>
</evidence>
<evidence type="ECO:0000256" key="12">
    <source>
        <dbReference type="ARBA" id="ARBA00023242"/>
    </source>
</evidence>
<feature type="coiled-coil region" evidence="15">
    <location>
        <begin position="298"/>
        <end position="394"/>
    </location>
</feature>
<dbReference type="InterPro" id="IPR013956">
    <property type="entry name" value="E3_ubiquit_lig_Bre1"/>
</dbReference>
<evidence type="ECO:0000256" key="8">
    <source>
        <dbReference type="ARBA" id="ARBA00022786"/>
    </source>
</evidence>
<sequence>MENILHLRPKYNDYRSTNTIFKEYDLWKDATENFFCQYDIFQKEVVSTEDGYRLESTQKKPMYCTRQPIERHAAEKRGLNPSLCRFVQYRLLDFAVLKYKNQKLSEQLEVHKFEFRALESRFNDLKEKQRTHNETLVLVKSCWERLVADLELVSVCKSESSHSSYGTGHNNVRKDGICMTLERGFLNRLLEAGATESSGCSPSCHLGNDVPPEQSSTVNVLQKIFLPLSDLWHANNEFVSAALTKLPENEHSRQLHSATSDVLSKLNKVIQAVDNVHLKHRQLAGDYQKQRDSNAWNKAEQKRLKEELTRAVAELEETKHKLAALKVQGDNKQGTPILVPTLGNKNATAEKVRDKQRELQDLEATHKELMELSSKRLEEIRRLHKERIETLNKLATFQNILTDFKSIRSSKAFQLVNDQLQKSQAELDDHQTLLEKLQIDMDSFVWQERQFNQKVDLAEIPQKVSAYYVSRIADLEKDVQKLCNEKNMLVLKFEEASREPGRNQVISKFRALVSSLPTEMGAIQRELSKHKDASLQLHSLRAEVHSLSGILTRKEQEIEEISCRSAHAGSDISQLQYLVRDLRENTQELKLFMELYKHESTDSRQLMESRDRELYEWARVNVLKYSLNESKLEQRVIAANEAEAMSQQRLATTEAEITELRQKLETSRRDLVRLSDILKSKHEECEAYVVEIESIGNAYEDIMSQNQQLLQQIIERDDHNTKLFMEGVKAKQSHDALHMEVRSLQINLQHANTLMDLYKQKIFRLEDQLRVWSERARRLSEDRMQQSISLANSQRKLAGMRGEAPKLRHSMDELQAKVGSNRLEVAELLIELEKERFSKKRIEDDLDLMSSKANSLREKTDNSAVLQKLHHEVKEYRGILKCGICRDRQKEVVIAKCYHLFCNKCIQKPLSSRQKRCPSCGLSFGVNDVKPIYI</sequence>
<dbReference type="InterPro" id="IPR017907">
    <property type="entry name" value="Znf_RING_CS"/>
</dbReference>
<evidence type="ECO:0000256" key="7">
    <source>
        <dbReference type="ARBA" id="ARBA00022771"/>
    </source>
</evidence>
<dbReference type="GO" id="GO:0006325">
    <property type="term" value="P:chromatin organization"/>
    <property type="evidence" value="ECO:0007669"/>
    <property type="project" value="UniProtKB-KW"/>
</dbReference>
<dbReference type="GO" id="GO:0033503">
    <property type="term" value="C:HULC complex"/>
    <property type="evidence" value="ECO:0007669"/>
    <property type="project" value="TreeGrafter"/>
</dbReference>
<comment type="similarity">
    <text evidence="4 14">Belongs to the BRE1 family.</text>
</comment>
<reference evidence="18" key="1">
    <citation type="journal article" date="2019" name="Nat. Commun.">
        <title>The genome of broomcorn millet.</title>
        <authorList>
            <person name="Zou C."/>
            <person name="Miki D."/>
            <person name="Li D."/>
            <person name="Tang Q."/>
            <person name="Xiao L."/>
            <person name="Rajput S."/>
            <person name="Deng P."/>
            <person name="Jia W."/>
            <person name="Huang R."/>
            <person name="Zhang M."/>
            <person name="Sun Y."/>
            <person name="Hu J."/>
            <person name="Fu X."/>
            <person name="Schnable P.S."/>
            <person name="Li F."/>
            <person name="Zhang H."/>
            <person name="Feng B."/>
            <person name="Zhu X."/>
            <person name="Liu R."/>
            <person name="Schnable J.C."/>
            <person name="Zhu J.-K."/>
            <person name="Zhang H."/>
        </authorList>
    </citation>
    <scope>NUCLEOTIDE SEQUENCE [LARGE SCALE GENOMIC DNA]</scope>
</reference>
<dbReference type="PROSITE" id="PS50089">
    <property type="entry name" value="ZF_RING_2"/>
    <property type="match status" value="1"/>
</dbReference>
<evidence type="ECO:0000256" key="1">
    <source>
        <dbReference type="ARBA" id="ARBA00000900"/>
    </source>
</evidence>
<evidence type="ECO:0000256" key="15">
    <source>
        <dbReference type="SAM" id="Coils"/>
    </source>
</evidence>
<evidence type="ECO:0000256" key="11">
    <source>
        <dbReference type="ARBA" id="ARBA00023054"/>
    </source>
</evidence>
<dbReference type="GO" id="GO:0016567">
    <property type="term" value="P:protein ubiquitination"/>
    <property type="evidence" value="ECO:0007669"/>
    <property type="project" value="UniProtKB-UniRule"/>
</dbReference>
<evidence type="ECO:0000256" key="14">
    <source>
        <dbReference type="RuleBase" id="RU365038"/>
    </source>
</evidence>